<dbReference type="InterPro" id="IPR012337">
    <property type="entry name" value="RNaseH-like_sf"/>
</dbReference>
<gene>
    <name evidence="3" type="ORF">Pmgp_03815</name>
</gene>
<name>A0A4Y7RBX6_9FIRM</name>
<dbReference type="GO" id="GO:0015074">
    <property type="term" value="P:DNA integration"/>
    <property type="evidence" value="ECO:0007669"/>
    <property type="project" value="InterPro"/>
</dbReference>
<reference evidence="3 4" key="1">
    <citation type="journal article" date="2018" name="Environ. Microbiol.">
        <title>Novel energy conservation strategies and behaviour of Pelotomaculum schinkii driving syntrophic propionate catabolism.</title>
        <authorList>
            <person name="Hidalgo-Ahumada C.A.P."/>
            <person name="Nobu M.K."/>
            <person name="Narihiro T."/>
            <person name="Tamaki H."/>
            <person name="Liu W.T."/>
            <person name="Kamagata Y."/>
            <person name="Stams A.J.M."/>
            <person name="Imachi H."/>
            <person name="Sousa D.Z."/>
        </authorList>
    </citation>
    <scope>NUCLEOTIDE SEQUENCE [LARGE SCALE GENOMIC DNA]</scope>
    <source>
        <strain evidence="3 4">MGP</strain>
    </source>
</reference>
<sequence length="240" mass="28422">MELVAGEENAYGYRKLAICLRRRYNLVINNKKVYRLCKELDILAPQRRINVKHPRRLAVNRKITASDQLWEVDIKYGYITEEDRFFYLMCLIDVYDRMVVDYHLGLSCEGKHAAQVLQRALWKRNLFETDCRPVIRSDNGPQFISHAFEEACEKFSVEHERIPPKTPNKNAHIESFHALLEAECLSRHEFVSYQEAYQLVGEYIRFYNERRIHGSLYDFAPCEFRQRLAAGQLKPFIVKV</sequence>
<protein>
    <recommendedName>
        <fullName evidence="2">Integrase catalytic domain-containing protein</fullName>
    </recommendedName>
</protein>
<dbReference type="Proteomes" id="UP000297597">
    <property type="component" value="Unassembled WGS sequence"/>
</dbReference>
<dbReference type="Pfam" id="PF13333">
    <property type="entry name" value="rve_2"/>
    <property type="match status" value="1"/>
</dbReference>
<dbReference type="SUPFAM" id="SSF53098">
    <property type="entry name" value="Ribonuclease H-like"/>
    <property type="match status" value="1"/>
</dbReference>
<dbReference type="InterPro" id="IPR036397">
    <property type="entry name" value="RNaseH_sf"/>
</dbReference>
<organism evidence="3 4">
    <name type="scientific">Pelotomaculum propionicicum</name>
    <dbReference type="NCBI Taxonomy" id="258475"/>
    <lineage>
        <taxon>Bacteria</taxon>
        <taxon>Bacillati</taxon>
        <taxon>Bacillota</taxon>
        <taxon>Clostridia</taxon>
        <taxon>Eubacteriales</taxon>
        <taxon>Desulfotomaculaceae</taxon>
        <taxon>Pelotomaculum</taxon>
    </lineage>
</organism>
<dbReference type="NCBIfam" id="NF033516">
    <property type="entry name" value="transpos_IS3"/>
    <property type="match status" value="1"/>
</dbReference>
<dbReference type="AlphaFoldDB" id="A0A4Y7RBX6"/>
<dbReference type="GO" id="GO:0003676">
    <property type="term" value="F:nucleic acid binding"/>
    <property type="evidence" value="ECO:0007669"/>
    <property type="project" value="InterPro"/>
</dbReference>
<evidence type="ECO:0000313" key="4">
    <source>
        <dbReference type="Proteomes" id="UP000297597"/>
    </source>
</evidence>
<dbReference type="PROSITE" id="PS50994">
    <property type="entry name" value="INTEGRASE"/>
    <property type="match status" value="1"/>
</dbReference>
<dbReference type="InterPro" id="IPR050900">
    <property type="entry name" value="Transposase_IS3/IS150/IS904"/>
</dbReference>
<dbReference type="InterPro" id="IPR048020">
    <property type="entry name" value="Transpos_IS3"/>
</dbReference>
<keyword evidence="4" id="KW-1185">Reference proteome</keyword>
<evidence type="ECO:0000259" key="2">
    <source>
        <dbReference type="PROSITE" id="PS50994"/>
    </source>
</evidence>
<dbReference type="PANTHER" id="PTHR46889">
    <property type="entry name" value="TRANSPOSASE INSF FOR INSERTION SEQUENCE IS3B-RELATED"/>
    <property type="match status" value="1"/>
</dbReference>
<dbReference type="PANTHER" id="PTHR46889:SF5">
    <property type="entry name" value="INTEGRASE PROTEIN"/>
    <property type="match status" value="1"/>
</dbReference>
<evidence type="ECO:0000313" key="3">
    <source>
        <dbReference type="EMBL" id="TEB06221.1"/>
    </source>
</evidence>
<comment type="caution">
    <text evidence="3">The sequence shown here is derived from an EMBL/GenBank/DDBJ whole genome shotgun (WGS) entry which is preliminary data.</text>
</comment>
<dbReference type="Pfam" id="PF00665">
    <property type="entry name" value="rve"/>
    <property type="match status" value="1"/>
</dbReference>
<comment type="function">
    <text evidence="1">Involved in the transposition of the insertion sequence.</text>
</comment>
<accession>A0A4Y7RBX6</accession>
<evidence type="ECO:0000256" key="1">
    <source>
        <dbReference type="ARBA" id="ARBA00002286"/>
    </source>
</evidence>
<dbReference type="InterPro" id="IPR025948">
    <property type="entry name" value="HTH-like_dom"/>
</dbReference>
<dbReference type="Gene3D" id="3.30.420.10">
    <property type="entry name" value="Ribonuclease H-like superfamily/Ribonuclease H"/>
    <property type="match status" value="1"/>
</dbReference>
<proteinExistence type="predicted"/>
<feature type="domain" description="Integrase catalytic" evidence="2">
    <location>
        <begin position="61"/>
        <end position="229"/>
    </location>
</feature>
<dbReference type="Pfam" id="PF13276">
    <property type="entry name" value="HTH_21"/>
    <property type="match status" value="1"/>
</dbReference>
<dbReference type="EMBL" id="QFFZ01000131">
    <property type="protein sequence ID" value="TEB06221.1"/>
    <property type="molecule type" value="Genomic_DNA"/>
</dbReference>
<dbReference type="InterPro" id="IPR001584">
    <property type="entry name" value="Integrase_cat-core"/>
</dbReference>